<gene>
    <name evidence="4" type="ORF">NEH99_08900</name>
</gene>
<dbReference type="Pfam" id="PF02302">
    <property type="entry name" value="PTS_IIB"/>
    <property type="match status" value="1"/>
</dbReference>
<keyword evidence="4" id="KW-0762">Sugar transport</keyword>
<dbReference type="Proteomes" id="UP001242021">
    <property type="component" value="Chromosome"/>
</dbReference>
<evidence type="ECO:0000256" key="2">
    <source>
        <dbReference type="ARBA" id="ARBA00022683"/>
    </source>
</evidence>
<reference evidence="4" key="1">
    <citation type="submission" date="2022-06" db="EMBL/GenBank/DDBJ databases">
        <title>Brachyspira pilosicoli from pigs in Switzerland.</title>
        <authorList>
            <person name="Schmitt S."/>
            <person name="Arnold M."/>
            <person name="Rossano A."/>
            <person name="Perreten V."/>
        </authorList>
    </citation>
    <scope>NUCLEOTIDE SEQUENCE</scope>
    <source>
        <strain evidence="4">MEI4028</strain>
    </source>
</reference>
<dbReference type="SUPFAM" id="SSF52794">
    <property type="entry name" value="PTS system IIB component-like"/>
    <property type="match status" value="1"/>
</dbReference>
<dbReference type="PROSITE" id="PS51099">
    <property type="entry name" value="PTS_EIIB_TYPE_2"/>
    <property type="match status" value="1"/>
</dbReference>
<dbReference type="RefSeq" id="WP_014933961.1">
    <property type="nucleotide sequence ID" value="NZ_CALHJJ010000083.1"/>
</dbReference>
<dbReference type="CDD" id="cd05563">
    <property type="entry name" value="PTS_IIB_ascorbate"/>
    <property type="match status" value="1"/>
</dbReference>
<evidence type="ECO:0000259" key="3">
    <source>
        <dbReference type="PROSITE" id="PS51099"/>
    </source>
</evidence>
<evidence type="ECO:0000256" key="1">
    <source>
        <dbReference type="ARBA" id="ARBA00022679"/>
    </source>
</evidence>
<dbReference type="AlphaFoldDB" id="A0AAJ6G8M5"/>
<dbReference type="GeneID" id="56439654"/>
<keyword evidence="1" id="KW-0808">Transferase</keyword>
<keyword evidence="2" id="KW-0598">Phosphotransferase system</keyword>
<name>A0AAJ6G8M5_BRAPL</name>
<sequence>MKKILVVCRTGMGSSMLLKIKVEQAVSALNADAEVYHDVTSAIDGYNDVDILVTMKDLADELQGRFPIVIGIESITNKEEIKSKISEALSK</sequence>
<protein>
    <submittedName>
        <fullName evidence="4">PTS sugar transporter subunit IIB</fullName>
    </submittedName>
</protein>
<evidence type="ECO:0000313" key="4">
    <source>
        <dbReference type="EMBL" id="WIH94403.1"/>
    </source>
</evidence>
<organism evidence="4 5">
    <name type="scientific">Brachyspira pilosicoli</name>
    <name type="common">Serpulina pilosicoli</name>
    <dbReference type="NCBI Taxonomy" id="52584"/>
    <lineage>
        <taxon>Bacteria</taxon>
        <taxon>Pseudomonadati</taxon>
        <taxon>Spirochaetota</taxon>
        <taxon>Spirochaetia</taxon>
        <taxon>Brachyspirales</taxon>
        <taxon>Brachyspiraceae</taxon>
        <taxon>Brachyspira</taxon>
    </lineage>
</organism>
<keyword evidence="4" id="KW-0813">Transport</keyword>
<accession>A0AAJ6G8M5</accession>
<feature type="domain" description="PTS EIIB type-2" evidence="3">
    <location>
        <begin position="2"/>
        <end position="91"/>
    </location>
</feature>
<dbReference type="Gene3D" id="3.40.50.2300">
    <property type="match status" value="1"/>
</dbReference>
<dbReference type="InterPro" id="IPR003501">
    <property type="entry name" value="PTS_EIIB_2/3"/>
</dbReference>
<dbReference type="InterPro" id="IPR013011">
    <property type="entry name" value="PTS_EIIB_2"/>
</dbReference>
<dbReference type="InterPro" id="IPR036095">
    <property type="entry name" value="PTS_EIIB-like_sf"/>
</dbReference>
<dbReference type="EMBL" id="CP098754">
    <property type="protein sequence ID" value="WIH94403.1"/>
    <property type="molecule type" value="Genomic_DNA"/>
</dbReference>
<dbReference type="GO" id="GO:0008982">
    <property type="term" value="F:protein-N(PI)-phosphohistidine-sugar phosphotransferase activity"/>
    <property type="evidence" value="ECO:0007669"/>
    <property type="project" value="InterPro"/>
</dbReference>
<dbReference type="GO" id="GO:0009401">
    <property type="term" value="P:phosphoenolpyruvate-dependent sugar phosphotransferase system"/>
    <property type="evidence" value="ECO:0007669"/>
    <property type="project" value="UniProtKB-KW"/>
</dbReference>
<evidence type="ECO:0000313" key="5">
    <source>
        <dbReference type="Proteomes" id="UP001242021"/>
    </source>
</evidence>
<proteinExistence type="predicted"/>